<evidence type="ECO:0000313" key="7">
    <source>
        <dbReference type="Proteomes" id="UP000734854"/>
    </source>
</evidence>
<feature type="region of interest" description="Disordered" evidence="4">
    <location>
        <begin position="393"/>
        <end position="477"/>
    </location>
</feature>
<dbReference type="GO" id="GO:0003779">
    <property type="term" value="F:actin binding"/>
    <property type="evidence" value="ECO:0007669"/>
    <property type="project" value="InterPro"/>
</dbReference>
<keyword evidence="7" id="KW-1185">Reference proteome</keyword>
<dbReference type="Gene3D" id="1.10.287.1490">
    <property type="match status" value="1"/>
</dbReference>
<comment type="caution">
    <text evidence="6">The sequence shown here is derived from an EMBL/GenBank/DDBJ whole genome shotgun (WGS) entry which is preliminary data.</text>
</comment>
<comment type="similarity">
    <text evidence="2">Belongs to the NET family.</text>
</comment>
<reference evidence="6 7" key="1">
    <citation type="submission" date="2020-08" db="EMBL/GenBank/DDBJ databases">
        <title>Plant Genome Project.</title>
        <authorList>
            <person name="Zhang R.-G."/>
        </authorList>
    </citation>
    <scope>NUCLEOTIDE SEQUENCE [LARGE SCALE GENOMIC DNA]</scope>
    <source>
        <tissue evidence="6">Rhizome</tissue>
    </source>
</reference>
<feature type="coiled-coil region" evidence="3">
    <location>
        <begin position="632"/>
        <end position="659"/>
    </location>
</feature>
<dbReference type="GO" id="GO:0005774">
    <property type="term" value="C:vacuolar membrane"/>
    <property type="evidence" value="ECO:0007669"/>
    <property type="project" value="TreeGrafter"/>
</dbReference>
<dbReference type="Pfam" id="PF07765">
    <property type="entry name" value="KIP1"/>
    <property type="match status" value="1"/>
</dbReference>
<dbReference type="PROSITE" id="PS51774">
    <property type="entry name" value="NAB"/>
    <property type="match status" value="1"/>
</dbReference>
<evidence type="ECO:0000256" key="4">
    <source>
        <dbReference type="SAM" id="MobiDB-lite"/>
    </source>
</evidence>
<proteinExistence type="inferred from homology"/>
<feature type="domain" description="NAB" evidence="5">
    <location>
        <begin position="306"/>
        <end position="386"/>
    </location>
</feature>
<dbReference type="PANTHER" id="PTHR32258">
    <property type="entry name" value="PROTEIN NETWORKED 4A"/>
    <property type="match status" value="1"/>
</dbReference>
<organism evidence="6 7">
    <name type="scientific">Zingiber officinale</name>
    <name type="common">Ginger</name>
    <name type="synonym">Amomum zingiber</name>
    <dbReference type="NCBI Taxonomy" id="94328"/>
    <lineage>
        <taxon>Eukaryota</taxon>
        <taxon>Viridiplantae</taxon>
        <taxon>Streptophyta</taxon>
        <taxon>Embryophyta</taxon>
        <taxon>Tracheophyta</taxon>
        <taxon>Spermatophyta</taxon>
        <taxon>Magnoliopsida</taxon>
        <taxon>Liliopsida</taxon>
        <taxon>Zingiberales</taxon>
        <taxon>Zingiberaceae</taxon>
        <taxon>Zingiber</taxon>
    </lineage>
</organism>
<evidence type="ECO:0000259" key="5">
    <source>
        <dbReference type="PROSITE" id="PS51774"/>
    </source>
</evidence>
<feature type="compositionally biased region" description="Acidic residues" evidence="4">
    <location>
        <begin position="464"/>
        <end position="477"/>
    </location>
</feature>
<feature type="compositionally biased region" description="Polar residues" evidence="4">
    <location>
        <begin position="419"/>
        <end position="430"/>
    </location>
</feature>
<dbReference type="InterPro" id="IPR011684">
    <property type="entry name" value="NAB"/>
</dbReference>
<accession>A0A8J5GEF6</accession>
<sequence length="866" mass="98153">MKVGLPAQSALDLLAQLSPHVVQSGHVPTCLMTSALRPRSPRASLSLFELKPAPLAAEGCRPTLGPHGPSCELTGEEKRRLLHSLLRGSFDLFLGASADRFLVGGVFQKERRIETCFPPGSTDPRVSGHLDFRLQVLILSTILLASYHRYPRFNTFFERKNGSFSYFQFNGLNRRDWTLRMVESHADWGIGQNDNELEVHCQTRFMCRMAMDAGDDGKSRRLRKIIINLSLHLFAVFVFCPQPGTMWIRGGGNDQKGWKENDKLQLTVAQCLWCHLAASAYSSVSFVGIHTREVYAMKRMLSKKSHSWWWDSHISRKNSKWLADNLEKMDLGVKEMLKLIEEEGDSFAEKAEMYYEKRPSLISYVEEFYRMYRALAERYDQVTGDLRKNVESELKSQISGNGSDLVSDPPSPSSGNSSELTPDSKLQQPKTHPKAPGFDFFLASGGSSDLSRKDSDGSFSSSESDLEPDLDDINEENGDSISSILQQRIQELENELREVREKLNAEEQQNYHDQCKLKIESLEEDLSAANEKLHSAETDISVLKKKLEDTSASVDTKIIEFNLEKKKVSDLEEGTLKLQEQILVLKNETEILKGLAESSAKQFEAELLSRDFIIEEFKIELVNAAEIFGQEKSVLEAAISDLEGVNVELRAEVEKIVQENLLLKACVSELENRIQELNASNTLSVDRISKEKSALEAELSTLSQSHTLLEAKVIKLDNQTRQLEAERLRECDEKQKLITALNGNLDDLKLKFDMLTAKKDEVSSKVDSLLNDIKSHDDHNRQLHLENAKLMIQIEETTEASSNLKARLKELEDEVERQKVIIWDGAEGKREAIRQLCFSLEHYRDGYIQLRELLKGHKRSAIAVRC</sequence>
<dbReference type="AlphaFoldDB" id="A0A8J5GEF6"/>
<evidence type="ECO:0000256" key="1">
    <source>
        <dbReference type="ARBA" id="ARBA00023054"/>
    </source>
</evidence>
<gene>
    <name evidence="6" type="ORF">ZIOFF_041848</name>
</gene>
<evidence type="ECO:0000256" key="2">
    <source>
        <dbReference type="ARBA" id="ARBA00038006"/>
    </source>
</evidence>
<evidence type="ECO:0000313" key="6">
    <source>
        <dbReference type="EMBL" id="KAG6501964.1"/>
    </source>
</evidence>
<protein>
    <recommendedName>
        <fullName evidence="5">NAB domain-containing protein</fullName>
    </recommendedName>
</protein>
<name>A0A8J5GEF6_ZINOF</name>
<keyword evidence="1 3" id="KW-0175">Coiled coil</keyword>
<evidence type="ECO:0000256" key="3">
    <source>
        <dbReference type="SAM" id="Coils"/>
    </source>
</evidence>
<dbReference type="PANTHER" id="PTHR32258:SF3">
    <property type="entry name" value="PROTEIN NETWORKED 4A"/>
    <property type="match status" value="1"/>
</dbReference>
<feature type="coiled-coil region" evidence="3">
    <location>
        <begin position="685"/>
        <end position="821"/>
    </location>
</feature>
<feature type="compositionally biased region" description="Polar residues" evidence="4">
    <location>
        <begin position="395"/>
        <end position="404"/>
    </location>
</feature>
<feature type="coiled-coil region" evidence="3">
    <location>
        <begin position="482"/>
        <end position="546"/>
    </location>
</feature>
<dbReference type="InterPro" id="IPR051861">
    <property type="entry name" value="NET_actin-binding_domain"/>
</dbReference>
<dbReference type="EMBL" id="JACMSC010000011">
    <property type="protein sequence ID" value="KAG6501964.1"/>
    <property type="molecule type" value="Genomic_DNA"/>
</dbReference>
<dbReference type="Proteomes" id="UP000734854">
    <property type="component" value="Unassembled WGS sequence"/>
</dbReference>